<feature type="transmembrane region" description="Helical" evidence="8">
    <location>
        <begin position="294"/>
        <end position="313"/>
    </location>
</feature>
<dbReference type="PANTHER" id="PTHR23522:SF10">
    <property type="entry name" value="3-PHENYLPROPIONIC ACID TRANSPORTER-RELATED"/>
    <property type="match status" value="1"/>
</dbReference>
<evidence type="ECO:0000259" key="9">
    <source>
        <dbReference type="PROSITE" id="PS50850"/>
    </source>
</evidence>
<protein>
    <submittedName>
        <fullName evidence="10">Nitrate/nitrite transporter</fullName>
    </submittedName>
</protein>
<dbReference type="HOGENOM" id="CLU_013133_6_1_0"/>
<evidence type="ECO:0000256" key="3">
    <source>
        <dbReference type="ARBA" id="ARBA00022475"/>
    </source>
</evidence>
<feature type="transmembrane region" description="Helical" evidence="8">
    <location>
        <begin position="262"/>
        <end position="282"/>
    </location>
</feature>
<name>A0A081BLU4_9BACT</name>
<keyword evidence="7 8" id="KW-0472">Membrane</keyword>
<dbReference type="SUPFAM" id="SSF103473">
    <property type="entry name" value="MFS general substrate transporter"/>
    <property type="match status" value="1"/>
</dbReference>
<dbReference type="PROSITE" id="PS50850">
    <property type="entry name" value="MFS"/>
    <property type="match status" value="1"/>
</dbReference>
<feature type="transmembrane region" description="Helical" evidence="8">
    <location>
        <begin position="385"/>
        <end position="405"/>
    </location>
</feature>
<feature type="transmembrane region" description="Helical" evidence="8">
    <location>
        <begin position="99"/>
        <end position="119"/>
    </location>
</feature>
<feature type="transmembrane region" description="Helical" evidence="8">
    <location>
        <begin position="230"/>
        <end position="250"/>
    </location>
</feature>
<keyword evidence="6 8" id="KW-1133">Transmembrane helix</keyword>
<feature type="transmembrane region" description="Helical" evidence="8">
    <location>
        <begin position="319"/>
        <end position="341"/>
    </location>
</feature>
<feature type="transmembrane region" description="Helical" evidence="8">
    <location>
        <begin position="186"/>
        <end position="203"/>
    </location>
</feature>
<evidence type="ECO:0000256" key="2">
    <source>
        <dbReference type="ARBA" id="ARBA00022448"/>
    </source>
</evidence>
<keyword evidence="11" id="KW-1185">Reference proteome</keyword>
<dbReference type="InterPro" id="IPR020846">
    <property type="entry name" value="MFS_dom"/>
</dbReference>
<reference evidence="10 11" key="1">
    <citation type="journal article" date="2015" name="PeerJ">
        <title>First genomic representation of candidate bacterial phylum KSB3 points to enhanced environmental sensing as a trigger of wastewater bulking.</title>
        <authorList>
            <person name="Sekiguchi Y."/>
            <person name="Ohashi A."/>
            <person name="Parks D.H."/>
            <person name="Yamauchi T."/>
            <person name="Tyson G.W."/>
            <person name="Hugenholtz P."/>
        </authorList>
    </citation>
    <scope>NUCLEOTIDE SEQUENCE [LARGE SCALE GENOMIC DNA]</scope>
</reference>
<evidence type="ECO:0000313" key="10">
    <source>
        <dbReference type="EMBL" id="GAK51360.1"/>
    </source>
</evidence>
<keyword evidence="2" id="KW-0813">Transport</keyword>
<feature type="transmembrane region" description="Helical" evidence="8">
    <location>
        <begin position="39"/>
        <end position="59"/>
    </location>
</feature>
<organism evidence="10 11">
    <name type="scientific">Candidatus Moduliflexus flocculans</name>
    <dbReference type="NCBI Taxonomy" id="1499966"/>
    <lineage>
        <taxon>Bacteria</taxon>
        <taxon>Candidatus Moduliflexota</taxon>
        <taxon>Candidatus Moduliflexia</taxon>
        <taxon>Candidatus Moduliflexales</taxon>
        <taxon>Candidatus Moduliflexaceae</taxon>
    </lineage>
</organism>
<gene>
    <name evidence="10" type="ORF">U14_02603</name>
</gene>
<evidence type="ECO:0000313" key="11">
    <source>
        <dbReference type="Proteomes" id="UP000030700"/>
    </source>
</evidence>
<feature type="transmembrane region" description="Helical" evidence="8">
    <location>
        <begin position="163"/>
        <end position="180"/>
    </location>
</feature>
<evidence type="ECO:0000256" key="4">
    <source>
        <dbReference type="ARBA" id="ARBA00022519"/>
    </source>
</evidence>
<dbReference type="EMBL" id="DF820457">
    <property type="protein sequence ID" value="GAK51360.1"/>
    <property type="molecule type" value="Genomic_DNA"/>
</dbReference>
<proteinExistence type="predicted"/>
<dbReference type="Pfam" id="PF12832">
    <property type="entry name" value="MFS_1_like"/>
    <property type="match status" value="1"/>
</dbReference>
<feature type="transmembrane region" description="Helical" evidence="8">
    <location>
        <begin position="125"/>
        <end position="143"/>
    </location>
</feature>
<feature type="transmembrane region" description="Helical" evidence="8">
    <location>
        <begin position="71"/>
        <end position="92"/>
    </location>
</feature>
<keyword evidence="5 8" id="KW-0812">Transmembrane</keyword>
<dbReference type="AlphaFoldDB" id="A0A081BLU4"/>
<evidence type="ECO:0000256" key="6">
    <source>
        <dbReference type="ARBA" id="ARBA00022989"/>
    </source>
</evidence>
<dbReference type="Proteomes" id="UP000030700">
    <property type="component" value="Unassembled WGS sequence"/>
</dbReference>
<dbReference type="InterPro" id="IPR024989">
    <property type="entry name" value="MFS_assoc_dom"/>
</dbReference>
<keyword evidence="3" id="KW-1003">Cell membrane</keyword>
<comment type="subcellular location">
    <subcellularLocation>
        <location evidence="1">Cell inner membrane</location>
        <topology evidence="1">Multi-pass membrane protein</topology>
    </subcellularLocation>
</comment>
<evidence type="ECO:0000256" key="5">
    <source>
        <dbReference type="ARBA" id="ARBA00022692"/>
    </source>
</evidence>
<feature type="domain" description="Major facilitator superfamily (MFS) profile" evidence="9">
    <location>
        <begin position="229"/>
        <end position="430"/>
    </location>
</feature>
<dbReference type="GO" id="GO:0005886">
    <property type="term" value="C:plasma membrane"/>
    <property type="evidence" value="ECO:0007669"/>
    <property type="project" value="UniProtKB-SubCell"/>
</dbReference>
<dbReference type="GO" id="GO:0030395">
    <property type="term" value="F:lactose binding"/>
    <property type="evidence" value="ECO:0007669"/>
    <property type="project" value="TreeGrafter"/>
</dbReference>
<dbReference type="InterPro" id="IPR036259">
    <property type="entry name" value="MFS_trans_sf"/>
</dbReference>
<keyword evidence="4" id="KW-0997">Cell inner membrane</keyword>
<sequence length="430" mass="47376">MVSVNQELVYVLGAGVGWKKGKNMSRLFRSLSPLAKGSWYYLGFYGVYGMFLPFINLYFREELGFSGRQIGIFAMFSPITALTVAIPMAALADRRHLRIPILMGSLLCGSMMIFCMNFPHSFAALAPIWLIYTVFTSVASPIADSLVARMSQRHQLNFGSMRLWGSASFATSAIVGGLLWQRFGFRAMFIAAAVGFVCTVFFARKLEDVSKEEERQVKVPARMALQDKGLVILIVTSFFLGIATNSSIVYDGIYMDTLGGGGFFVGLMFFLAAFSELPMMYLRGHIVKRLGTPYTLLCAFGFFLMAFGFYATARHPGMLLIAAVFKGLGFGLFFSSAVQFITERVPHQIASTAQSVFTATMYGLAPLLAAPFAGELYDRFGVTTIFLMASVAVFMAAAILFSAIMSGMFKQGIPRYSAEPRRRREVPSSV</sequence>
<dbReference type="PANTHER" id="PTHR23522">
    <property type="entry name" value="BLL5896 PROTEIN"/>
    <property type="match status" value="1"/>
</dbReference>
<feature type="transmembrane region" description="Helical" evidence="8">
    <location>
        <begin position="353"/>
        <end position="373"/>
    </location>
</feature>
<dbReference type="GO" id="GO:0015528">
    <property type="term" value="F:lactose:proton symporter activity"/>
    <property type="evidence" value="ECO:0007669"/>
    <property type="project" value="TreeGrafter"/>
</dbReference>
<dbReference type="STRING" id="1499966.U14_02603"/>
<evidence type="ECO:0000256" key="8">
    <source>
        <dbReference type="SAM" id="Phobius"/>
    </source>
</evidence>
<dbReference type="Gene3D" id="1.20.1250.20">
    <property type="entry name" value="MFS general substrate transporter like domains"/>
    <property type="match status" value="2"/>
</dbReference>
<accession>A0A081BLU4</accession>
<evidence type="ECO:0000256" key="1">
    <source>
        <dbReference type="ARBA" id="ARBA00004429"/>
    </source>
</evidence>
<evidence type="ECO:0000256" key="7">
    <source>
        <dbReference type="ARBA" id="ARBA00023136"/>
    </source>
</evidence>